<dbReference type="PANTHER" id="PTHR23028">
    <property type="entry name" value="ACETYLTRANSFERASE"/>
    <property type="match status" value="1"/>
</dbReference>
<keyword evidence="3" id="KW-0012">Acyltransferase</keyword>
<dbReference type="Proteomes" id="UP000505355">
    <property type="component" value="Chromosome"/>
</dbReference>
<feature type="transmembrane region" description="Helical" evidence="1">
    <location>
        <begin position="89"/>
        <end position="109"/>
    </location>
</feature>
<name>A0A7D4QJH6_9SPHI</name>
<evidence type="ECO:0000313" key="4">
    <source>
        <dbReference type="Proteomes" id="UP000505355"/>
    </source>
</evidence>
<keyword evidence="3" id="KW-0808">Transferase</keyword>
<sequence length="362" mass="41600">MFKIPGNHIPEIVDKKYFPVLDGLRAVAILFVVIGHIIIYTPANKYINGAIGVEIFFVLSGFLITTLLLKERVSNGQISLRNFYIRRTLRILPVAYLYLLVIGVLNYIFNLQISAIAFLSDVFYFRNTPINYGHNAWLTDHFWTLSIEEQFYLLFPLLMVKNFGRYFKLIVVLIIGIPLLQFLSYHNVGVLYSNYWVHKAAMAIIILFGHGTLSILIGSLLALLIFNGTLKPVKLKNAHWLSTLVFIAAIIFNAQYPVLMANVSLSEIIFSILIAVVIFLCLSFNDLLGQLLSTPVLVKVGVLSYSIYIWQQLFTYSQPWQHAFKYADAWWFNMPLLLIVSIASYYLYERKFLKLKDKFKAV</sequence>
<dbReference type="GO" id="GO:0016020">
    <property type="term" value="C:membrane"/>
    <property type="evidence" value="ECO:0007669"/>
    <property type="project" value="TreeGrafter"/>
</dbReference>
<evidence type="ECO:0000256" key="1">
    <source>
        <dbReference type="SAM" id="Phobius"/>
    </source>
</evidence>
<keyword evidence="1" id="KW-0472">Membrane</keyword>
<feature type="transmembrane region" description="Helical" evidence="1">
    <location>
        <begin position="238"/>
        <end position="256"/>
    </location>
</feature>
<dbReference type="PANTHER" id="PTHR23028:SF53">
    <property type="entry name" value="ACYL_TRANSF_3 DOMAIN-CONTAINING PROTEIN"/>
    <property type="match status" value="1"/>
</dbReference>
<feature type="domain" description="Acyltransferase 3" evidence="2">
    <location>
        <begin position="21"/>
        <end position="343"/>
    </location>
</feature>
<dbReference type="GO" id="GO:0016747">
    <property type="term" value="F:acyltransferase activity, transferring groups other than amino-acyl groups"/>
    <property type="evidence" value="ECO:0007669"/>
    <property type="project" value="InterPro"/>
</dbReference>
<feature type="transmembrane region" description="Helical" evidence="1">
    <location>
        <begin position="200"/>
        <end position="226"/>
    </location>
</feature>
<feature type="transmembrane region" description="Helical" evidence="1">
    <location>
        <begin position="46"/>
        <end position="69"/>
    </location>
</feature>
<feature type="transmembrane region" description="Helical" evidence="1">
    <location>
        <begin position="330"/>
        <end position="348"/>
    </location>
</feature>
<protein>
    <submittedName>
        <fullName evidence="3">Acyltransferase</fullName>
    </submittedName>
</protein>
<dbReference type="AlphaFoldDB" id="A0A7D4QJH6"/>
<dbReference type="KEGG" id="mmab:HQ865_08475"/>
<accession>A0A7D4QJH6</accession>
<proteinExistence type="predicted"/>
<gene>
    <name evidence="3" type="ORF">HQ865_08475</name>
</gene>
<feature type="transmembrane region" description="Helical" evidence="1">
    <location>
        <begin position="20"/>
        <end position="40"/>
    </location>
</feature>
<evidence type="ECO:0000313" key="3">
    <source>
        <dbReference type="EMBL" id="QKJ29790.1"/>
    </source>
</evidence>
<feature type="transmembrane region" description="Helical" evidence="1">
    <location>
        <begin position="291"/>
        <end position="310"/>
    </location>
</feature>
<keyword evidence="1" id="KW-1133">Transmembrane helix</keyword>
<evidence type="ECO:0000259" key="2">
    <source>
        <dbReference type="Pfam" id="PF01757"/>
    </source>
</evidence>
<dbReference type="InterPro" id="IPR002656">
    <property type="entry name" value="Acyl_transf_3_dom"/>
</dbReference>
<organism evidence="3 4">
    <name type="scientific">Mucilaginibacter mali</name>
    <dbReference type="NCBI Taxonomy" id="2740462"/>
    <lineage>
        <taxon>Bacteria</taxon>
        <taxon>Pseudomonadati</taxon>
        <taxon>Bacteroidota</taxon>
        <taxon>Sphingobacteriia</taxon>
        <taxon>Sphingobacteriales</taxon>
        <taxon>Sphingobacteriaceae</taxon>
        <taxon>Mucilaginibacter</taxon>
    </lineage>
</organism>
<reference evidence="3 4" key="1">
    <citation type="submission" date="2020-05" db="EMBL/GenBank/DDBJ databases">
        <title>Mucilaginibacter mali sp. nov.</title>
        <authorList>
            <person name="Kim H.S."/>
            <person name="Lee K.C."/>
            <person name="Suh M.K."/>
            <person name="Kim J.-S."/>
            <person name="Han K.-I."/>
            <person name="Eom M.K."/>
            <person name="Shin Y.K."/>
            <person name="Lee J.-S."/>
        </authorList>
    </citation>
    <scope>NUCLEOTIDE SEQUENCE [LARGE SCALE GENOMIC DNA]</scope>
    <source>
        <strain evidence="3 4">G2-14</strain>
    </source>
</reference>
<dbReference type="Pfam" id="PF01757">
    <property type="entry name" value="Acyl_transf_3"/>
    <property type="match status" value="1"/>
</dbReference>
<dbReference type="InterPro" id="IPR050879">
    <property type="entry name" value="Acyltransferase_3"/>
</dbReference>
<feature type="transmembrane region" description="Helical" evidence="1">
    <location>
        <begin position="268"/>
        <end position="284"/>
    </location>
</feature>
<keyword evidence="1" id="KW-0812">Transmembrane</keyword>
<keyword evidence="4" id="KW-1185">Reference proteome</keyword>
<dbReference type="GO" id="GO:0000271">
    <property type="term" value="P:polysaccharide biosynthetic process"/>
    <property type="evidence" value="ECO:0007669"/>
    <property type="project" value="TreeGrafter"/>
</dbReference>
<dbReference type="RefSeq" id="WP_173414482.1">
    <property type="nucleotide sequence ID" value="NZ_CP054139.1"/>
</dbReference>
<dbReference type="EMBL" id="CP054139">
    <property type="protein sequence ID" value="QKJ29790.1"/>
    <property type="molecule type" value="Genomic_DNA"/>
</dbReference>
<feature type="transmembrane region" description="Helical" evidence="1">
    <location>
        <begin position="166"/>
        <end position="188"/>
    </location>
</feature>